<accession>A0A2P2ME59</accession>
<name>A0A2P2ME59_RHIMU</name>
<evidence type="ECO:0000313" key="1">
    <source>
        <dbReference type="EMBL" id="MBX28526.1"/>
    </source>
</evidence>
<proteinExistence type="predicted"/>
<organism evidence="1">
    <name type="scientific">Rhizophora mucronata</name>
    <name type="common">Asiatic mangrove</name>
    <dbReference type="NCBI Taxonomy" id="61149"/>
    <lineage>
        <taxon>Eukaryota</taxon>
        <taxon>Viridiplantae</taxon>
        <taxon>Streptophyta</taxon>
        <taxon>Embryophyta</taxon>
        <taxon>Tracheophyta</taxon>
        <taxon>Spermatophyta</taxon>
        <taxon>Magnoliopsida</taxon>
        <taxon>eudicotyledons</taxon>
        <taxon>Gunneridae</taxon>
        <taxon>Pentapetalae</taxon>
        <taxon>rosids</taxon>
        <taxon>fabids</taxon>
        <taxon>Malpighiales</taxon>
        <taxon>Rhizophoraceae</taxon>
        <taxon>Rhizophora</taxon>
    </lineage>
</organism>
<protein>
    <submittedName>
        <fullName evidence="1">Putative dual specificity protein phosphatase DSP8</fullName>
    </submittedName>
</protein>
<sequence>MIIEELNAGGEVEKGEEKKSCVVVGGDKKRDSEGIVAWYAKRVLIGVGARALFYPTLLYNVVRNKFQAEFRWWDWVDKV</sequence>
<dbReference type="AlphaFoldDB" id="A0A2P2ME59"/>
<dbReference type="EMBL" id="GGEC01048042">
    <property type="protein sequence ID" value="MBX28526.1"/>
    <property type="molecule type" value="Transcribed_RNA"/>
</dbReference>
<dbReference type="PANTHER" id="PTHR46274">
    <property type="entry name" value="PHOSPHATIDYLINOSITOL PHOSPHATASE"/>
    <property type="match status" value="1"/>
</dbReference>
<dbReference type="PANTHER" id="PTHR46274:SF9">
    <property type="entry name" value="PHOSPHATIDYLGLYCEROPHOSPHATE PHOSPHATASE PTPMT1"/>
    <property type="match status" value="1"/>
</dbReference>
<reference evidence="1" key="1">
    <citation type="submission" date="2018-02" db="EMBL/GenBank/DDBJ databases">
        <title>Rhizophora mucronata_Transcriptome.</title>
        <authorList>
            <person name="Meera S.P."/>
            <person name="Sreeshan A."/>
            <person name="Augustine A."/>
        </authorList>
    </citation>
    <scope>NUCLEOTIDE SEQUENCE</scope>
    <source>
        <tissue evidence="1">Leaf</tissue>
    </source>
</reference>